<sequence length="173" mass="19831">MFKNFLNRAHPLRRSLQQEPYYRFRSFAELDLAASWGLRIEANTASIDDWLRLPGISIHQARSLYQLTQSGLSFNCIEDVAAALSLPVQQISPWQSVLQFCYYDLDLRLEAIAIDANQATADELATIPAVDIFLARAMVHYRQTGPYKDLADLQKRLRLTTAVAVELLHYLRF</sequence>
<dbReference type="EMBL" id="QBMP01000167">
    <property type="protein sequence ID" value="PZO51482.1"/>
    <property type="molecule type" value="Genomic_DNA"/>
</dbReference>
<organism evidence="1 2">
    <name type="scientific">Phormidesmis priestleyi</name>
    <dbReference type="NCBI Taxonomy" id="268141"/>
    <lineage>
        <taxon>Bacteria</taxon>
        <taxon>Bacillati</taxon>
        <taxon>Cyanobacteriota</taxon>
        <taxon>Cyanophyceae</taxon>
        <taxon>Leptolyngbyales</taxon>
        <taxon>Leptolyngbyaceae</taxon>
        <taxon>Phormidesmis</taxon>
    </lineage>
</organism>
<evidence type="ECO:0000313" key="2">
    <source>
        <dbReference type="Proteomes" id="UP000249794"/>
    </source>
</evidence>
<reference evidence="1 2" key="2">
    <citation type="submission" date="2018-06" db="EMBL/GenBank/DDBJ databases">
        <title>Metagenomic assembly of (sub)arctic Cyanobacteria and their associated microbiome from non-axenic cultures.</title>
        <authorList>
            <person name="Baurain D."/>
        </authorList>
    </citation>
    <scope>NUCLEOTIDE SEQUENCE [LARGE SCALE GENOMIC DNA]</scope>
    <source>
        <strain evidence="1">ULC027bin1</strain>
    </source>
</reference>
<dbReference type="Gene3D" id="1.10.150.320">
    <property type="entry name" value="Photosystem II 12 kDa extrinsic protein"/>
    <property type="match status" value="1"/>
</dbReference>
<dbReference type="InterPro" id="IPR010994">
    <property type="entry name" value="RuvA_2-like"/>
</dbReference>
<protein>
    <submittedName>
        <fullName evidence="1">DNA uptake protein</fullName>
    </submittedName>
</protein>
<dbReference type="SUPFAM" id="SSF47781">
    <property type="entry name" value="RuvA domain 2-like"/>
    <property type="match status" value="1"/>
</dbReference>
<name>A0A2W4X4I0_9CYAN</name>
<accession>A0A2W4X4I0</accession>
<reference evidence="2" key="1">
    <citation type="submission" date="2018-04" db="EMBL/GenBank/DDBJ databases">
        <authorList>
            <person name="Cornet L."/>
        </authorList>
    </citation>
    <scope>NUCLEOTIDE SEQUENCE [LARGE SCALE GENOMIC DNA]</scope>
</reference>
<proteinExistence type="predicted"/>
<evidence type="ECO:0000313" key="1">
    <source>
        <dbReference type="EMBL" id="PZO51482.1"/>
    </source>
</evidence>
<dbReference type="AlphaFoldDB" id="A0A2W4X4I0"/>
<dbReference type="SUPFAM" id="SSF81585">
    <property type="entry name" value="PsbU/PolX domain-like"/>
    <property type="match status" value="1"/>
</dbReference>
<dbReference type="Proteomes" id="UP000249794">
    <property type="component" value="Unassembled WGS sequence"/>
</dbReference>
<gene>
    <name evidence="1" type="ORF">DCF15_14770</name>
</gene>
<comment type="caution">
    <text evidence="1">The sequence shown here is derived from an EMBL/GenBank/DDBJ whole genome shotgun (WGS) entry which is preliminary data.</text>
</comment>
<dbReference type="Pfam" id="PF12836">
    <property type="entry name" value="HHH_3"/>
    <property type="match status" value="1"/>
</dbReference>